<keyword evidence="2" id="KW-1282">Carboxysome</keyword>
<dbReference type="SUPFAM" id="SSF159133">
    <property type="entry name" value="EutN/CcmL-like"/>
    <property type="match status" value="1"/>
</dbReference>
<evidence type="ECO:0000313" key="5">
    <source>
        <dbReference type="Proteomes" id="UP000185829"/>
    </source>
</evidence>
<dbReference type="PANTHER" id="PTHR36539">
    <property type="entry name" value="ETHANOLAMINE UTILIZATION PROTEIN EUTN"/>
    <property type="match status" value="1"/>
</dbReference>
<dbReference type="InterPro" id="IPR036677">
    <property type="entry name" value="EutN_CcmL_sf"/>
</dbReference>
<comment type="subcellular location">
    <subcellularLocation>
        <location evidence="1">Carboxysome</location>
    </subcellularLocation>
</comment>
<keyword evidence="3" id="KW-1283">Bacterial microcompartment</keyword>
<gene>
    <name evidence="4" type="ORF">SAMN05878482_110117</name>
</gene>
<dbReference type="Proteomes" id="UP000185829">
    <property type="component" value="Unassembled WGS sequence"/>
</dbReference>
<dbReference type="AlphaFoldDB" id="A0A9X8WN22"/>
<reference evidence="4 5" key="1">
    <citation type="submission" date="2017-01" db="EMBL/GenBank/DDBJ databases">
        <authorList>
            <person name="Varghese N."/>
            <person name="Submissions S."/>
        </authorList>
    </citation>
    <scope>NUCLEOTIDE SEQUENCE [LARGE SCALE GENOMIC DNA]</scope>
    <source>
        <strain evidence="4 5">RUG2-6</strain>
    </source>
</reference>
<comment type="caution">
    <text evidence="4">The sequence shown here is derived from an EMBL/GenBank/DDBJ whole genome shotgun (WGS) entry which is preliminary data.</text>
</comment>
<proteinExistence type="predicted"/>
<dbReference type="EMBL" id="FTMX01000010">
    <property type="protein sequence ID" value="SIS04709.1"/>
    <property type="molecule type" value="Genomic_DNA"/>
</dbReference>
<dbReference type="Pfam" id="PF03319">
    <property type="entry name" value="EutN_CcmL"/>
    <property type="match status" value="1"/>
</dbReference>
<evidence type="ECO:0000313" key="4">
    <source>
        <dbReference type="EMBL" id="SIS04709.1"/>
    </source>
</evidence>
<dbReference type="CDD" id="cd01614">
    <property type="entry name" value="EutN_CcmL"/>
    <property type="match status" value="1"/>
</dbReference>
<protein>
    <submittedName>
        <fullName evidence="4">Ethanolamine utilization protein EutN</fullName>
    </submittedName>
</protein>
<accession>A0A9X8WN22</accession>
<name>A0A9X8WN22_9BACI</name>
<evidence type="ECO:0000256" key="2">
    <source>
        <dbReference type="ARBA" id="ARBA00023669"/>
    </source>
</evidence>
<sequence length="88" mass="9372">MLLGKVIGSVWTTQKEKGMENVKLLIVQPLNSLKESVGNIVIAMDRIGAGVGETVIITQGLPAQKLTNEKNSPIDAAIIGIVDSFEVK</sequence>
<evidence type="ECO:0000256" key="1">
    <source>
        <dbReference type="ARBA" id="ARBA00023587"/>
    </source>
</evidence>
<evidence type="ECO:0000256" key="3">
    <source>
        <dbReference type="ARBA" id="ARBA00024446"/>
    </source>
</evidence>
<dbReference type="RefSeq" id="WP_076372074.1">
    <property type="nucleotide sequence ID" value="NZ_FTMX01000010.1"/>
</dbReference>
<organism evidence="4 5">
    <name type="scientific">Peribacillus simplex</name>
    <dbReference type="NCBI Taxonomy" id="1478"/>
    <lineage>
        <taxon>Bacteria</taxon>
        <taxon>Bacillati</taxon>
        <taxon>Bacillota</taxon>
        <taxon>Bacilli</taxon>
        <taxon>Bacillales</taxon>
        <taxon>Bacillaceae</taxon>
        <taxon>Peribacillus</taxon>
    </lineage>
</organism>
<dbReference type="PROSITE" id="PS51932">
    <property type="entry name" value="BMV"/>
    <property type="match status" value="1"/>
</dbReference>
<dbReference type="Gene3D" id="2.40.50.220">
    <property type="entry name" value="EutN/Ccml"/>
    <property type="match status" value="1"/>
</dbReference>
<dbReference type="InterPro" id="IPR004992">
    <property type="entry name" value="EutN_CcmL"/>
</dbReference>
<dbReference type="GO" id="GO:0031470">
    <property type="term" value="C:carboxysome"/>
    <property type="evidence" value="ECO:0007669"/>
    <property type="project" value="UniProtKB-SubCell"/>
</dbReference>